<dbReference type="Pfam" id="PF01593">
    <property type="entry name" value="Amino_oxidase"/>
    <property type="match status" value="1"/>
</dbReference>
<feature type="domain" description="Amine oxidase" evidence="5">
    <location>
        <begin position="81"/>
        <end position="516"/>
    </location>
</feature>
<accession>A0A2T1GMI2</accession>
<dbReference type="Gene3D" id="3.50.50.60">
    <property type="entry name" value="FAD/NAD(P)-binding domain"/>
    <property type="match status" value="1"/>
</dbReference>
<dbReference type="Gene3D" id="3.90.660.10">
    <property type="match status" value="1"/>
</dbReference>
<comment type="cofactor">
    <cofactor evidence="1">
        <name>FAD</name>
        <dbReference type="ChEBI" id="CHEBI:57692"/>
    </cofactor>
</comment>
<keyword evidence="7" id="KW-1185">Reference proteome</keyword>
<dbReference type="PROSITE" id="PS51318">
    <property type="entry name" value="TAT"/>
    <property type="match status" value="1"/>
</dbReference>
<dbReference type="InterPro" id="IPR002937">
    <property type="entry name" value="Amino_oxidase"/>
</dbReference>
<dbReference type="Proteomes" id="UP000238937">
    <property type="component" value="Unassembled WGS sequence"/>
</dbReference>
<dbReference type="InterPro" id="IPR036188">
    <property type="entry name" value="FAD/NAD-bd_sf"/>
</dbReference>
<keyword evidence="3" id="KW-0560">Oxidoreductase</keyword>
<sequence length="526" mass="58727">MSKTTLIHILRSTYQLARFADRQRISPAIALEIWEMRSSRRRLLQGSLAAASALSALALEHQFDRQVDAATPPILIVGAGIAGLTAAYYLDRAGVPIRVIEASNRVGGRILSRAKALGTTTTVELGGEFIDSGHQYIRKLAKELGLLEVDLLASDRGLTEEIWFFNNRLIKESELIKAFIPLAKQIDRDVKAIGEVNYKSRNRRAMQLDRLSITDYLDRYCRDPILKQFIEIAYTNEYGLDVDRQSAINLLLLIGKDTKKIEIFGSSDQRYHIQGGNQQIVDRLAAKFSDRIEKNTRLESIRSTSNNRYRVSLRSGETSKEYIFDRVILALPFSILRQIDLGVKLPAAKRAAIKEMGYGTNSKVITSYSEKLWRTKYKSNGQSFSNLDTRETWEATRYTDTQTGLITSFSGGNLGVNISRSKPVATNSQLTAQFDRIFPGVKILAANTSLVTNWIDNPYAKGSYSCYLVGQWTKFAGSEGERVGNLFFVGEHCSIEAQGYMEGGCATGSIAALAILKDLKVKTKTR</sequence>
<dbReference type="PANTHER" id="PTHR43563">
    <property type="entry name" value="AMINE OXIDASE"/>
    <property type="match status" value="1"/>
</dbReference>
<evidence type="ECO:0000313" key="6">
    <source>
        <dbReference type="EMBL" id="PSB59061.1"/>
    </source>
</evidence>
<dbReference type="PANTHER" id="PTHR43563:SF1">
    <property type="entry name" value="AMINE OXIDASE [FLAVIN-CONTAINING] B"/>
    <property type="match status" value="1"/>
</dbReference>
<dbReference type="RefSeq" id="WP_106299913.1">
    <property type="nucleotide sequence ID" value="NZ_PVWO01000015.1"/>
</dbReference>
<reference evidence="6 7" key="1">
    <citation type="submission" date="2018-03" db="EMBL/GenBank/DDBJ databases">
        <title>The ancient ancestry and fast evolution of plastids.</title>
        <authorList>
            <person name="Moore K.R."/>
            <person name="Magnabosco C."/>
            <person name="Momper L."/>
            <person name="Gold D.A."/>
            <person name="Bosak T."/>
            <person name="Fournier G.P."/>
        </authorList>
    </citation>
    <scope>NUCLEOTIDE SEQUENCE [LARGE SCALE GENOMIC DNA]</scope>
    <source>
        <strain evidence="6 7">CCALA 037</strain>
    </source>
</reference>
<dbReference type="GO" id="GO:0016491">
    <property type="term" value="F:oxidoreductase activity"/>
    <property type="evidence" value="ECO:0007669"/>
    <property type="project" value="UniProtKB-KW"/>
</dbReference>
<feature type="binding site" evidence="4">
    <location>
        <position position="409"/>
    </location>
    <ligand>
        <name>substrate</name>
    </ligand>
</feature>
<protein>
    <submittedName>
        <fullName evidence="6">Monoamine oxidase</fullName>
    </submittedName>
</protein>
<feature type="binding site" evidence="4">
    <location>
        <begin position="101"/>
        <end position="102"/>
    </location>
    <ligand>
        <name>FAD</name>
        <dbReference type="ChEBI" id="CHEBI:57692"/>
    </ligand>
</feature>
<evidence type="ECO:0000256" key="4">
    <source>
        <dbReference type="PIRSR" id="PIRSR601613-1"/>
    </source>
</evidence>
<dbReference type="Gene3D" id="1.10.405.10">
    <property type="entry name" value="Guanine Nucleotide Dissociation Inhibitor, domain 1"/>
    <property type="match status" value="1"/>
</dbReference>
<name>A0A2T1GMI2_9CYAN</name>
<evidence type="ECO:0000256" key="3">
    <source>
        <dbReference type="ARBA" id="ARBA00023002"/>
    </source>
</evidence>
<organism evidence="6 7">
    <name type="scientific">Chamaesiphon polymorphus CCALA 037</name>
    <dbReference type="NCBI Taxonomy" id="2107692"/>
    <lineage>
        <taxon>Bacteria</taxon>
        <taxon>Bacillati</taxon>
        <taxon>Cyanobacteriota</taxon>
        <taxon>Cyanophyceae</taxon>
        <taxon>Gomontiellales</taxon>
        <taxon>Chamaesiphonaceae</taxon>
        <taxon>Chamaesiphon</taxon>
    </lineage>
</organism>
<dbReference type="EMBL" id="PVWO01000015">
    <property type="protein sequence ID" value="PSB59061.1"/>
    <property type="molecule type" value="Genomic_DNA"/>
</dbReference>
<comment type="similarity">
    <text evidence="2">Belongs to the flavin monoamine oxidase family.</text>
</comment>
<gene>
    <name evidence="6" type="ORF">C7B77_02280</name>
</gene>
<dbReference type="InterPro" id="IPR001613">
    <property type="entry name" value="Flavin_amine_oxidase"/>
</dbReference>
<dbReference type="PRINTS" id="PR00757">
    <property type="entry name" value="AMINEOXDASEF"/>
</dbReference>
<proteinExistence type="inferred from homology"/>
<dbReference type="InterPro" id="IPR050703">
    <property type="entry name" value="Flavin_MAO"/>
</dbReference>
<evidence type="ECO:0000313" key="7">
    <source>
        <dbReference type="Proteomes" id="UP000238937"/>
    </source>
</evidence>
<evidence type="ECO:0000259" key="5">
    <source>
        <dbReference type="Pfam" id="PF01593"/>
    </source>
</evidence>
<dbReference type="AlphaFoldDB" id="A0A2T1GMI2"/>
<evidence type="ECO:0000256" key="2">
    <source>
        <dbReference type="ARBA" id="ARBA00005995"/>
    </source>
</evidence>
<dbReference type="InterPro" id="IPR006311">
    <property type="entry name" value="TAT_signal"/>
</dbReference>
<comment type="caution">
    <text evidence="6">The sequence shown here is derived from an EMBL/GenBank/DDBJ whole genome shotgun (WGS) entry which is preliminary data.</text>
</comment>
<dbReference type="SUPFAM" id="SSF51905">
    <property type="entry name" value="FAD/NAD(P)-binding domain"/>
    <property type="match status" value="1"/>
</dbReference>
<evidence type="ECO:0000256" key="1">
    <source>
        <dbReference type="ARBA" id="ARBA00001974"/>
    </source>
</evidence>
<dbReference type="OrthoDB" id="25353at2"/>
<dbReference type="SUPFAM" id="SSF54373">
    <property type="entry name" value="FAD-linked reductases, C-terminal domain"/>
    <property type="match status" value="1"/>
</dbReference>